<gene>
    <name evidence="2" type="ORF">BBD41_24145</name>
</gene>
<dbReference type="Gene3D" id="3.20.20.190">
    <property type="entry name" value="Phosphatidylinositol (PI) phosphodiesterase"/>
    <property type="match status" value="1"/>
</dbReference>
<name>A0A1B2E688_9BACL</name>
<sequence length="245" mass="27376">MPQLIIFAHRGASAVCPENTMAAFEKSLELGATGIETDVQMTKDGRLVLIHDETLKRTAGAEGFVKDYTYEELSRLDAGGWFGEAFQGERIPLLEELLELTQSRGTIVNIELKNSSVPYPGLEEKVIEAVNQFKMGDRIVISSFNHYSLLHCKRVDSEIRTGVLYMEGLYEPWEYAKRIQADALHAYKKAVLPEWVAEAKRNGVVYHPFTVNDEHEMKSLIEAGVAGIITDYPDVLSGLLQTKGV</sequence>
<dbReference type="GO" id="GO:0008081">
    <property type="term" value="F:phosphoric diester hydrolase activity"/>
    <property type="evidence" value="ECO:0007669"/>
    <property type="project" value="InterPro"/>
</dbReference>
<dbReference type="PANTHER" id="PTHR46211:SF1">
    <property type="entry name" value="GLYCEROPHOSPHODIESTER PHOSPHODIESTERASE, CYTOPLASMIC"/>
    <property type="match status" value="1"/>
</dbReference>
<dbReference type="AlphaFoldDB" id="A0A1B2E688"/>
<evidence type="ECO:0000313" key="2">
    <source>
        <dbReference type="EMBL" id="ANY75412.1"/>
    </source>
</evidence>
<evidence type="ECO:0000259" key="1">
    <source>
        <dbReference type="PROSITE" id="PS51704"/>
    </source>
</evidence>
<dbReference type="RefSeq" id="WP_099479147.1">
    <property type="nucleotide sequence ID" value="NZ_CP016809.1"/>
</dbReference>
<reference evidence="2" key="1">
    <citation type="submission" date="2016-08" db="EMBL/GenBank/DDBJ databases">
        <title>Complete Genome Seqeunce of Paenibacillus sp. nov. IHBB 9852 from high altitute lake of Indian trans-Himalayas.</title>
        <authorList>
            <person name="Kiran S."/>
            <person name="Swarnkar M.K."/>
            <person name="Rana A."/>
            <person name="Tewari R."/>
            <person name="Gulati A."/>
        </authorList>
    </citation>
    <scope>NUCLEOTIDE SEQUENCE [LARGE SCALE GENOMIC DNA]</scope>
    <source>
        <strain evidence="2">IHBB 9852</strain>
    </source>
</reference>
<dbReference type="GO" id="GO:0006629">
    <property type="term" value="P:lipid metabolic process"/>
    <property type="evidence" value="ECO:0007669"/>
    <property type="project" value="InterPro"/>
</dbReference>
<dbReference type="PANTHER" id="PTHR46211">
    <property type="entry name" value="GLYCEROPHOSPHORYL DIESTER PHOSPHODIESTERASE"/>
    <property type="match status" value="1"/>
</dbReference>
<dbReference type="PROSITE" id="PS51704">
    <property type="entry name" value="GP_PDE"/>
    <property type="match status" value="1"/>
</dbReference>
<organism evidence="2">
    <name type="scientific">Paenibacillus ihbetae</name>
    <dbReference type="NCBI Taxonomy" id="1870820"/>
    <lineage>
        <taxon>Bacteria</taxon>
        <taxon>Bacillati</taxon>
        <taxon>Bacillota</taxon>
        <taxon>Bacilli</taxon>
        <taxon>Bacillales</taxon>
        <taxon>Paenibacillaceae</taxon>
        <taxon>Paenibacillus</taxon>
    </lineage>
</organism>
<dbReference type="CDD" id="cd08563">
    <property type="entry name" value="GDPD_TtGDE_like"/>
    <property type="match status" value="1"/>
</dbReference>
<dbReference type="EMBL" id="CP016809">
    <property type="protein sequence ID" value="ANY75412.1"/>
    <property type="molecule type" value="Genomic_DNA"/>
</dbReference>
<dbReference type="Pfam" id="PF03009">
    <property type="entry name" value="GDPD"/>
    <property type="match status" value="1"/>
</dbReference>
<accession>A0A1B2E688</accession>
<proteinExistence type="predicted"/>
<dbReference type="InterPro" id="IPR030395">
    <property type="entry name" value="GP_PDE_dom"/>
</dbReference>
<dbReference type="KEGG" id="pib:BBD41_24145"/>
<dbReference type="SUPFAM" id="SSF51695">
    <property type="entry name" value="PLC-like phosphodiesterases"/>
    <property type="match status" value="1"/>
</dbReference>
<dbReference type="InterPro" id="IPR017946">
    <property type="entry name" value="PLC-like_Pdiesterase_TIM-brl"/>
</dbReference>
<feature type="domain" description="GP-PDE" evidence="1">
    <location>
        <begin position="4"/>
        <end position="240"/>
    </location>
</feature>
<protein>
    <recommendedName>
        <fullName evidence="1">GP-PDE domain-containing protein</fullName>
    </recommendedName>
</protein>